<comment type="similarity">
    <text evidence="1 6">Belongs to the XseB family.</text>
</comment>
<keyword evidence="4 6" id="KW-0378">Hydrolase</keyword>
<evidence type="ECO:0000256" key="1">
    <source>
        <dbReference type="ARBA" id="ARBA00009998"/>
    </source>
</evidence>
<dbReference type="InterPro" id="IPR003761">
    <property type="entry name" value="Exonuc_VII_S"/>
</dbReference>
<evidence type="ECO:0000313" key="7">
    <source>
        <dbReference type="EMBL" id="NFV80558.1"/>
    </source>
</evidence>
<dbReference type="NCBIfam" id="NF002139">
    <property type="entry name" value="PRK00977.1-3"/>
    <property type="match status" value="1"/>
</dbReference>
<gene>
    <name evidence="6" type="primary">xseB</name>
    <name evidence="7" type="ORF">G4223_10600</name>
</gene>
<dbReference type="Pfam" id="PF02609">
    <property type="entry name" value="Exonuc_VII_S"/>
    <property type="match status" value="1"/>
</dbReference>
<evidence type="ECO:0000256" key="4">
    <source>
        <dbReference type="ARBA" id="ARBA00022801"/>
    </source>
</evidence>
<dbReference type="InterPro" id="IPR037004">
    <property type="entry name" value="Exonuc_VII_ssu_sf"/>
</dbReference>
<evidence type="ECO:0000256" key="6">
    <source>
        <dbReference type="HAMAP-Rule" id="MF_00337"/>
    </source>
</evidence>
<dbReference type="PANTHER" id="PTHR34137:SF1">
    <property type="entry name" value="EXODEOXYRIBONUCLEASE 7 SMALL SUBUNIT"/>
    <property type="match status" value="1"/>
</dbReference>
<dbReference type="AlphaFoldDB" id="A0A7C9QTW8"/>
<accession>A0A7C9QTW8</accession>
<dbReference type="GO" id="GO:0008855">
    <property type="term" value="F:exodeoxyribonuclease VII activity"/>
    <property type="evidence" value="ECO:0007669"/>
    <property type="project" value="UniProtKB-UniRule"/>
</dbReference>
<dbReference type="GO" id="GO:0005829">
    <property type="term" value="C:cytosol"/>
    <property type="evidence" value="ECO:0007669"/>
    <property type="project" value="TreeGrafter"/>
</dbReference>
<dbReference type="EC" id="3.1.11.6" evidence="6"/>
<dbReference type="GO" id="GO:0009318">
    <property type="term" value="C:exodeoxyribonuclease VII complex"/>
    <property type="evidence" value="ECO:0007669"/>
    <property type="project" value="UniProtKB-UniRule"/>
</dbReference>
<keyword evidence="2 6" id="KW-0963">Cytoplasm</keyword>
<dbReference type="EMBL" id="JAAIYP010000037">
    <property type="protein sequence ID" value="NFV80558.1"/>
    <property type="molecule type" value="Genomic_DNA"/>
</dbReference>
<dbReference type="RefSeq" id="WP_163679010.1">
    <property type="nucleotide sequence ID" value="NZ_JAAIYP010000037.1"/>
</dbReference>
<dbReference type="PANTHER" id="PTHR34137">
    <property type="entry name" value="EXODEOXYRIBONUCLEASE 7 SMALL SUBUNIT"/>
    <property type="match status" value="1"/>
</dbReference>
<comment type="catalytic activity">
    <reaction evidence="6">
        <text>Exonucleolytic cleavage in either 5'- to 3'- or 3'- to 5'-direction to yield nucleoside 5'-phosphates.</text>
        <dbReference type="EC" id="3.1.11.6"/>
    </reaction>
</comment>
<dbReference type="Proteomes" id="UP000480684">
    <property type="component" value="Unassembled WGS sequence"/>
</dbReference>
<dbReference type="GO" id="GO:0006308">
    <property type="term" value="P:DNA catabolic process"/>
    <property type="evidence" value="ECO:0007669"/>
    <property type="project" value="UniProtKB-UniRule"/>
</dbReference>
<dbReference type="SUPFAM" id="SSF116842">
    <property type="entry name" value="XseB-like"/>
    <property type="match status" value="1"/>
</dbReference>
<comment type="subcellular location">
    <subcellularLocation>
        <location evidence="6">Cytoplasm</location>
    </subcellularLocation>
</comment>
<comment type="subunit">
    <text evidence="6">Heterooligomer composed of large and small subunits.</text>
</comment>
<comment type="caution">
    <text evidence="7">The sequence shown here is derived from an EMBL/GenBank/DDBJ whole genome shotgun (WGS) entry which is preliminary data.</text>
</comment>
<protein>
    <recommendedName>
        <fullName evidence="6">Exodeoxyribonuclease 7 small subunit</fullName>
        <ecNumber evidence="6">3.1.11.6</ecNumber>
    </recommendedName>
    <alternativeName>
        <fullName evidence="6">Exodeoxyribonuclease VII small subunit</fullName>
        <shortName evidence="6">Exonuclease VII small subunit</shortName>
    </alternativeName>
</protein>
<proteinExistence type="inferred from homology"/>
<name>A0A7C9QTW8_9PROT</name>
<dbReference type="NCBIfam" id="TIGR01280">
    <property type="entry name" value="xseB"/>
    <property type="match status" value="1"/>
</dbReference>
<evidence type="ECO:0000256" key="5">
    <source>
        <dbReference type="ARBA" id="ARBA00022839"/>
    </source>
</evidence>
<evidence type="ECO:0000256" key="2">
    <source>
        <dbReference type="ARBA" id="ARBA00022490"/>
    </source>
</evidence>
<dbReference type="HAMAP" id="MF_00337">
    <property type="entry name" value="Exonuc_7_S"/>
    <property type="match status" value="1"/>
</dbReference>
<dbReference type="Gene3D" id="1.10.287.1040">
    <property type="entry name" value="Exonuclease VII, small subunit"/>
    <property type="match status" value="1"/>
</dbReference>
<reference evidence="7 8" key="1">
    <citation type="submission" date="2020-02" db="EMBL/GenBank/DDBJ databases">
        <authorList>
            <person name="Dziuba M."/>
            <person name="Kuznetsov B."/>
            <person name="Mardanov A."/>
            <person name="Ravin N."/>
            <person name="Grouzdev D."/>
        </authorList>
    </citation>
    <scope>NUCLEOTIDE SEQUENCE [LARGE SCALE GENOMIC DNA]</scope>
    <source>
        <strain evidence="7 8">SpK</strain>
    </source>
</reference>
<sequence>MAELPPEIAAMSFEDALAELERIVRALETGATRLDDAINAYERGALLKRHCEAKLKDAQAKVERISFGPDGQPAVEPANIQ</sequence>
<keyword evidence="5 6" id="KW-0269">Exonuclease</keyword>
<comment type="function">
    <text evidence="6">Bidirectionally degrades single-stranded DNA into large acid-insoluble oligonucleotides, which are then degraded further into small acid-soluble oligonucleotides.</text>
</comment>
<organism evidence="7 8">
    <name type="scientific">Magnetospirillum aberrantis SpK</name>
    <dbReference type="NCBI Taxonomy" id="908842"/>
    <lineage>
        <taxon>Bacteria</taxon>
        <taxon>Pseudomonadati</taxon>
        <taxon>Pseudomonadota</taxon>
        <taxon>Alphaproteobacteria</taxon>
        <taxon>Rhodospirillales</taxon>
        <taxon>Rhodospirillaceae</taxon>
        <taxon>Magnetospirillum</taxon>
    </lineage>
</organism>
<keyword evidence="3 6" id="KW-0540">Nuclease</keyword>
<evidence type="ECO:0000313" key="8">
    <source>
        <dbReference type="Proteomes" id="UP000480684"/>
    </source>
</evidence>
<keyword evidence="8" id="KW-1185">Reference proteome</keyword>
<evidence type="ECO:0000256" key="3">
    <source>
        <dbReference type="ARBA" id="ARBA00022722"/>
    </source>
</evidence>